<sequence length="51" mass="5782">IKLIAQGNNTQLQNKVLNSIMPTFQVFESINDQIDKAITPLQIPLYQQLTP</sequence>
<feature type="non-terminal residue" evidence="1">
    <location>
        <position position="1"/>
    </location>
</feature>
<organism evidence="1 2">
    <name type="scientific">Funneliformis geosporum</name>
    <dbReference type="NCBI Taxonomy" id="1117311"/>
    <lineage>
        <taxon>Eukaryota</taxon>
        <taxon>Fungi</taxon>
        <taxon>Fungi incertae sedis</taxon>
        <taxon>Mucoromycota</taxon>
        <taxon>Glomeromycotina</taxon>
        <taxon>Glomeromycetes</taxon>
        <taxon>Glomerales</taxon>
        <taxon>Glomeraceae</taxon>
        <taxon>Funneliformis</taxon>
    </lineage>
</organism>
<dbReference type="Proteomes" id="UP001153678">
    <property type="component" value="Unassembled WGS sequence"/>
</dbReference>
<dbReference type="EMBL" id="CAMKVN010015304">
    <property type="protein sequence ID" value="CAI2196950.1"/>
    <property type="molecule type" value="Genomic_DNA"/>
</dbReference>
<evidence type="ECO:0000313" key="2">
    <source>
        <dbReference type="Proteomes" id="UP001153678"/>
    </source>
</evidence>
<feature type="non-terminal residue" evidence="1">
    <location>
        <position position="51"/>
    </location>
</feature>
<accession>A0A9W4TB05</accession>
<dbReference type="AlphaFoldDB" id="A0A9W4TB05"/>
<reference evidence="1" key="1">
    <citation type="submission" date="2022-08" db="EMBL/GenBank/DDBJ databases">
        <authorList>
            <person name="Kallberg Y."/>
            <person name="Tangrot J."/>
            <person name="Rosling A."/>
        </authorList>
    </citation>
    <scope>NUCLEOTIDE SEQUENCE</scope>
    <source>
        <strain evidence="1">Wild A</strain>
    </source>
</reference>
<keyword evidence="2" id="KW-1185">Reference proteome</keyword>
<comment type="caution">
    <text evidence="1">The sequence shown here is derived from an EMBL/GenBank/DDBJ whole genome shotgun (WGS) entry which is preliminary data.</text>
</comment>
<protein>
    <submittedName>
        <fullName evidence="1">1673_t:CDS:1</fullName>
    </submittedName>
</protein>
<name>A0A9W4TB05_9GLOM</name>
<evidence type="ECO:0000313" key="1">
    <source>
        <dbReference type="EMBL" id="CAI2196950.1"/>
    </source>
</evidence>
<proteinExistence type="predicted"/>
<gene>
    <name evidence="1" type="ORF">FWILDA_LOCUS17833</name>
</gene>